<evidence type="ECO:0000313" key="13">
    <source>
        <dbReference type="EMBL" id="RPE65031.1"/>
    </source>
</evidence>
<dbReference type="GO" id="GO:0005506">
    <property type="term" value="F:iron ion binding"/>
    <property type="evidence" value="ECO:0007669"/>
    <property type="project" value="InterPro"/>
</dbReference>
<evidence type="ECO:0000256" key="10">
    <source>
        <dbReference type="ARBA" id="ARBA00034078"/>
    </source>
</evidence>
<comment type="cofactor">
    <cofactor evidence="10">
        <name>[2Fe-2S] cluster</name>
        <dbReference type="ChEBI" id="CHEBI:190135"/>
    </cofactor>
</comment>
<organism evidence="13 14">
    <name type="scientific">Tibeticola sediminis</name>
    <dbReference type="NCBI Taxonomy" id="1917811"/>
    <lineage>
        <taxon>Bacteria</taxon>
        <taxon>Pseudomonadati</taxon>
        <taxon>Pseudomonadota</taxon>
        <taxon>Betaproteobacteria</taxon>
        <taxon>Burkholderiales</taxon>
        <taxon>Comamonadaceae</taxon>
        <taxon>Tibeticola</taxon>
    </lineage>
</organism>
<comment type="cofactor">
    <cofactor evidence="1">
        <name>Mo-molybdopterin</name>
        <dbReference type="ChEBI" id="CHEBI:71302"/>
    </cofactor>
</comment>
<gene>
    <name evidence="13" type="ORF">EDC62_2157</name>
</gene>
<evidence type="ECO:0000256" key="5">
    <source>
        <dbReference type="ARBA" id="ARBA00022714"/>
    </source>
</evidence>
<evidence type="ECO:0000313" key="14">
    <source>
        <dbReference type="Proteomes" id="UP000272193"/>
    </source>
</evidence>
<evidence type="ECO:0000256" key="6">
    <source>
        <dbReference type="ARBA" id="ARBA00022723"/>
    </source>
</evidence>
<evidence type="ECO:0000256" key="9">
    <source>
        <dbReference type="ARBA" id="ARBA00023014"/>
    </source>
</evidence>
<keyword evidence="14" id="KW-1185">Reference proteome</keyword>
<comment type="cofactor">
    <cofactor evidence="11">
        <name>Mo-molybdopterin cytosine dinucleotide</name>
        <dbReference type="ChEBI" id="CHEBI:71308"/>
    </cofactor>
</comment>
<accession>A0A3N4UCX3</accession>
<dbReference type="InterPro" id="IPR037165">
    <property type="entry name" value="AldOxase/xan_DH_Mopterin-bd_sf"/>
</dbReference>
<dbReference type="SMART" id="SM01008">
    <property type="entry name" value="Ald_Xan_dh_C"/>
    <property type="match status" value="1"/>
</dbReference>
<dbReference type="GO" id="GO:0016491">
    <property type="term" value="F:oxidoreductase activity"/>
    <property type="evidence" value="ECO:0007669"/>
    <property type="project" value="UniProtKB-KW"/>
</dbReference>
<feature type="domain" description="Aldehyde oxidase/xanthine dehydrogenase a/b hammerhead" evidence="12">
    <location>
        <begin position="31"/>
        <end position="140"/>
    </location>
</feature>
<evidence type="ECO:0000256" key="2">
    <source>
        <dbReference type="ARBA" id="ARBA00001974"/>
    </source>
</evidence>
<dbReference type="InterPro" id="IPR014309">
    <property type="entry name" value="Xanthine_DH_Mopterin-bd_su"/>
</dbReference>
<dbReference type="OrthoDB" id="9758509at2"/>
<evidence type="ECO:0000256" key="3">
    <source>
        <dbReference type="ARBA" id="ARBA00006849"/>
    </source>
</evidence>
<dbReference type="PANTHER" id="PTHR11908">
    <property type="entry name" value="XANTHINE DEHYDROGENASE"/>
    <property type="match status" value="1"/>
</dbReference>
<evidence type="ECO:0000256" key="11">
    <source>
        <dbReference type="ARBA" id="ARBA00053029"/>
    </source>
</evidence>
<keyword evidence="5" id="KW-0001">2Fe-2S</keyword>
<dbReference type="FunFam" id="3.30.365.10:FF:000001">
    <property type="entry name" value="Xanthine dehydrogenase oxidase"/>
    <property type="match status" value="1"/>
</dbReference>
<keyword evidence="8" id="KW-0408">Iron</keyword>
<dbReference type="Gene3D" id="3.30.365.10">
    <property type="entry name" value="Aldehyde oxidase/xanthine dehydrogenase, molybdopterin binding domain"/>
    <property type="match status" value="4"/>
</dbReference>
<dbReference type="SUPFAM" id="SSF54665">
    <property type="entry name" value="CO dehydrogenase molybdoprotein N-domain-like"/>
    <property type="match status" value="1"/>
</dbReference>
<proteinExistence type="inferred from homology"/>
<dbReference type="Pfam" id="PF02738">
    <property type="entry name" value="MoCoBD_1"/>
    <property type="match status" value="1"/>
</dbReference>
<dbReference type="AlphaFoldDB" id="A0A3N4UCX3"/>
<evidence type="ECO:0000256" key="8">
    <source>
        <dbReference type="ARBA" id="ARBA00023004"/>
    </source>
</evidence>
<protein>
    <submittedName>
        <fullName evidence="13">Xanthine dehydrogenase molybdenum binding subunit apoprotein</fullName>
    </submittedName>
</protein>
<dbReference type="InterPro" id="IPR016208">
    <property type="entry name" value="Ald_Oxase/xanthine_DH-like"/>
</dbReference>
<dbReference type="InterPro" id="IPR036856">
    <property type="entry name" value="Ald_Oxase/Xan_DH_a/b_sf"/>
</dbReference>
<dbReference type="FunFam" id="3.30.365.10:FF:000002">
    <property type="entry name" value="Xanthine dehydrogenase oxidase"/>
    <property type="match status" value="1"/>
</dbReference>
<reference evidence="13 14" key="1">
    <citation type="submission" date="2018-11" db="EMBL/GenBank/DDBJ databases">
        <title>Genomic Encyclopedia of Type Strains, Phase IV (KMG-IV): sequencing the most valuable type-strain genomes for metagenomic binning, comparative biology and taxonomic classification.</title>
        <authorList>
            <person name="Goeker M."/>
        </authorList>
    </citation>
    <scope>NUCLEOTIDE SEQUENCE [LARGE SCALE GENOMIC DNA]</scope>
    <source>
        <strain evidence="13 14">DSM 101684</strain>
    </source>
</reference>
<dbReference type="EMBL" id="RKQL01000005">
    <property type="protein sequence ID" value="RPE65031.1"/>
    <property type="molecule type" value="Genomic_DNA"/>
</dbReference>
<sequence length="800" mass="86846">MNAPALPETLMSLAPVQGRELPHESARLHVTGEAAYTDDLPELRGTLYAALVLSPVAHGELIGEGIDRAALMAEHGVVAVYTARDIPGENNCGPIVHDDPFLADGVVQYLGQPVAIVVAREMVYAREAARNAKVAVRERPAILTIDEAMAAQSFILPPKGITRGEPAAMLERAPHRLSGRTHCGQQEQFYLEGQIAYAVPREDGQLTLYVSTQHPDGNQREAAAALNLGTHDVEVICRRMGGAFGGKEGQSSIFSQSAALAAWHLKRPVKLRVNRDDDMTITGKRHDFRIDYDVGFDDTGRILALDVTLASRCGYSTDFSGPVNDRAVLHIDNCYHLPHLRVVSHRCKTHMQSATAFRGFGGPQGMFGIETVIEEIAQALGKDPLEVRRVNLYRDPAVSGDALSLTTPYGQRIEDWIGDRVIDQLEAESGYPERRARVAAFNAQSRTRKRGLALVPLKFGISFTATMLNQAGALVHVYQDGTVSVNHGGTEMGQGLNTKMAQVAADALGIPVELVRVTASDTQKVPNASATAASSGADMNGAAIMDACAQLRARLAGVAARMLDLPPDAIEFRAGEVHLTPAYRQKDSETRLSWASVVKQAWLDRVGLSCTGFYRTPEIAYDFNTLQGKAFYYYCYGAAVSEVEIDTRTGEWWLRAVDIVHDVGRSINPAIDRGQIEGAFVQGMGWLTMEECIWSLKGDAAGLGRGRLLTHGPSTYKIPVAGDVPEHFKVSLFEGENIKPTPYRSKAVGEPPLMLALSTFFALRDAVAAVGGHRVRVDLDAPATPERILLACERVRSALE</sequence>
<dbReference type="RefSeq" id="WP_124223533.1">
    <property type="nucleotide sequence ID" value="NZ_RKQL01000005.1"/>
</dbReference>
<dbReference type="NCBIfam" id="TIGR02965">
    <property type="entry name" value="xanthine_xdhB"/>
    <property type="match status" value="1"/>
</dbReference>
<dbReference type="SUPFAM" id="SSF56003">
    <property type="entry name" value="Molybdenum cofactor-binding domain"/>
    <property type="match status" value="1"/>
</dbReference>
<dbReference type="GO" id="GO:0051537">
    <property type="term" value="F:2 iron, 2 sulfur cluster binding"/>
    <property type="evidence" value="ECO:0007669"/>
    <property type="project" value="UniProtKB-KW"/>
</dbReference>
<keyword evidence="4" id="KW-0500">Molybdenum</keyword>
<evidence type="ECO:0000259" key="12">
    <source>
        <dbReference type="SMART" id="SM01008"/>
    </source>
</evidence>
<keyword evidence="7" id="KW-0560">Oxidoreductase</keyword>
<dbReference type="Proteomes" id="UP000272193">
    <property type="component" value="Unassembled WGS sequence"/>
</dbReference>
<dbReference type="Pfam" id="PF20256">
    <property type="entry name" value="MoCoBD_2"/>
    <property type="match status" value="1"/>
</dbReference>
<dbReference type="InterPro" id="IPR000674">
    <property type="entry name" value="Ald_Oxase/Xan_DH_a/b"/>
</dbReference>
<dbReference type="Pfam" id="PF01315">
    <property type="entry name" value="Ald_Xan_dh_C"/>
    <property type="match status" value="1"/>
</dbReference>
<comment type="caution">
    <text evidence="13">The sequence shown here is derived from an EMBL/GenBank/DDBJ whole genome shotgun (WGS) entry which is preliminary data.</text>
</comment>
<comment type="cofactor">
    <cofactor evidence="2">
        <name>FAD</name>
        <dbReference type="ChEBI" id="CHEBI:57692"/>
    </cofactor>
</comment>
<dbReference type="GO" id="GO:0030151">
    <property type="term" value="F:molybdenum ion binding"/>
    <property type="evidence" value="ECO:0007669"/>
    <property type="project" value="InterPro"/>
</dbReference>
<comment type="similarity">
    <text evidence="3">Belongs to the xanthine dehydrogenase family.</text>
</comment>
<keyword evidence="6" id="KW-0479">Metal-binding</keyword>
<dbReference type="PANTHER" id="PTHR11908:SF132">
    <property type="entry name" value="ALDEHYDE OXIDASE 1-RELATED"/>
    <property type="match status" value="1"/>
</dbReference>
<evidence type="ECO:0000256" key="4">
    <source>
        <dbReference type="ARBA" id="ARBA00022505"/>
    </source>
</evidence>
<name>A0A3N4UCX3_9BURK</name>
<keyword evidence="9" id="KW-0411">Iron-sulfur</keyword>
<evidence type="ECO:0000256" key="1">
    <source>
        <dbReference type="ARBA" id="ARBA00001924"/>
    </source>
</evidence>
<dbReference type="InterPro" id="IPR046867">
    <property type="entry name" value="AldOxase/xan_DH_MoCoBD2"/>
</dbReference>
<dbReference type="InterPro" id="IPR008274">
    <property type="entry name" value="AldOxase/xan_DH_MoCoBD1"/>
</dbReference>
<dbReference type="Gene3D" id="3.90.1170.50">
    <property type="entry name" value="Aldehyde oxidase/xanthine dehydrogenase, a/b hammerhead"/>
    <property type="match status" value="1"/>
</dbReference>
<evidence type="ECO:0000256" key="7">
    <source>
        <dbReference type="ARBA" id="ARBA00023002"/>
    </source>
</evidence>